<dbReference type="Proteomes" id="UP001159915">
    <property type="component" value="Unassembled WGS sequence"/>
</dbReference>
<reference evidence="1" key="1">
    <citation type="submission" date="2022-09" db="EMBL/GenBank/DDBJ databases">
        <title>Intensive care unit water sources are persistently colonized with multi-drug resistant bacteria and are the site of extensive horizontal gene transfer of antibiotic resistance genes.</title>
        <authorList>
            <person name="Diorio-Toth L."/>
        </authorList>
    </citation>
    <scope>NUCLEOTIDE SEQUENCE</scope>
    <source>
        <strain evidence="1">GD03920</strain>
    </source>
</reference>
<comment type="caution">
    <text evidence="1">The sequence shown here is derived from an EMBL/GenBank/DDBJ whole genome shotgun (WGS) entry which is preliminary data.</text>
</comment>
<accession>A0AA42SQD4</accession>
<dbReference type="RefSeq" id="WP_227556771.1">
    <property type="nucleotide sequence ID" value="NZ_CP068187.1"/>
</dbReference>
<dbReference type="AlphaFoldDB" id="A0AA42SQD4"/>
<name>A0AA42SQD4_ACIJO</name>
<protein>
    <submittedName>
        <fullName evidence="1">Uncharacterized protein</fullName>
    </submittedName>
</protein>
<proteinExistence type="predicted"/>
<dbReference type="EMBL" id="JAOCBE010000001">
    <property type="protein sequence ID" value="MDH0970382.1"/>
    <property type="molecule type" value="Genomic_DNA"/>
</dbReference>
<evidence type="ECO:0000313" key="1">
    <source>
        <dbReference type="EMBL" id="MDH0970382.1"/>
    </source>
</evidence>
<sequence length="203" mass="22138">MADNEQKTNKNGRPVLVFRKEHLEQASQYGQTASDWLGYVKDTGDVFKAENFNFKWGIIHSKNAPMLSRERFKKVTEIKMYSRNAETGRIFTGNPHTKVFNTKKVLNNVDKVGSTLGNLGDGGEILLAVTERDSKALATKTSTLVLSKVGEASGERAAVHIAGKCTKIAAKRLDPRKIAIAGVACSIAAGTVLKYGNKELGKQ</sequence>
<evidence type="ECO:0000313" key="2">
    <source>
        <dbReference type="Proteomes" id="UP001159915"/>
    </source>
</evidence>
<organism evidence="1 2">
    <name type="scientific">Acinetobacter johnsonii</name>
    <dbReference type="NCBI Taxonomy" id="40214"/>
    <lineage>
        <taxon>Bacteria</taxon>
        <taxon>Pseudomonadati</taxon>
        <taxon>Pseudomonadota</taxon>
        <taxon>Gammaproteobacteria</taxon>
        <taxon>Moraxellales</taxon>
        <taxon>Moraxellaceae</taxon>
        <taxon>Acinetobacter</taxon>
    </lineage>
</organism>
<gene>
    <name evidence="1" type="ORF">N5C10_14435</name>
</gene>